<dbReference type="InterPro" id="IPR002470">
    <property type="entry name" value="Peptidase_S9A"/>
</dbReference>
<dbReference type="InterPro" id="IPR023302">
    <property type="entry name" value="Pept_S9A_N"/>
</dbReference>
<keyword evidence="5" id="KW-0378">Hydrolase</keyword>
<feature type="domain" description="Peptidase S9 prolyl oligopeptidase catalytic" evidence="7">
    <location>
        <begin position="469"/>
        <end position="676"/>
    </location>
</feature>
<comment type="caution">
    <text evidence="9">The sequence shown here is derived from an EMBL/GenBank/DDBJ whole genome shotgun (WGS) entry which is preliminary data.</text>
</comment>
<dbReference type="SUPFAM" id="SSF50993">
    <property type="entry name" value="Peptidase/esterase 'gauge' domain"/>
    <property type="match status" value="1"/>
</dbReference>
<evidence type="ECO:0000256" key="1">
    <source>
        <dbReference type="ARBA" id="ARBA00001070"/>
    </source>
</evidence>
<dbReference type="InterPro" id="IPR051167">
    <property type="entry name" value="Prolyl_oligopep/macrocyclase"/>
</dbReference>
<evidence type="ECO:0000256" key="5">
    <source>
        <dbReference type="ARBA" id="ARBA00022801"/>
    </source>
</evidence>
<sequence>MNYPATKQVDVSDVRFGTTIADPYRWLENDIRRDTDVALWVDAQNALSASYLASLPGRAIFHARLTALYDHERLSTPEKRGSRYFFTRNAGLEAQSILYLREAGDGIDRVVIDPNAWSEGGTSALAEWAPSQDGTHLAYAVQEDGADWRTIRVLDVDSGAIMEDEIRWARFTSMAWAKDGFFYARNPAPTADTGFEAVVRDHAVYFHRLGTPQAQDRLVHAPQHELPLIHTIETTPDGRYLLIYTTALQGGAALSVVDLSSSEWMVRSLVDGFDTLWTLAGNQSTTLYLVTEDGAERGRLVTVDLNDPDPVFVELIPEHKDRVLRHASLVGDRLLVAYSVDAKTEVERFRLDGTPDKAVDLPGIGSAGAFHGRPGDDEAFFLFTSHDAPTSIYRYDVATNTRTVWAKPDAKVDLDRIHVEQHFYTSRDGTRVPIFVVRRTDVTGAAPTMLTAYGGFGIPMVPFYSPDAMAWVEQGGVYAVANIRGGGEYGQVWHEGGRLGRKQNSYDDFIAAAEFLKSEGIARPGGLAIHGESNGGLLVGAVVNQRPDLFAAALPGVGVMDMLRFEQFTGGLLWSQEFGSPSVEAQFRNILSYSPLHTVRDGAFYPAILTTTADTDDRVVPAHSFKYVATLQAADIGDRPHLLRVETRAGHGAGKPIDKVIEEVADRWAFAAHWTGLEVAGSDDRQR</sequence>
<dbReference type="Gene3D" id="2.130.10.120">
    <property type="entry name" value="Prolyl oligopeptidase, N-terminal domain"/>
    <property type="match status" value="1"/>
</dbReference>
<evidence type="ECO:0000313" key="9">
    <source>
        <dbReference type="EMBL" id="SHJ93395.1"/>
    </source>
</evidence>
<protein>
    <recommendedName>
        <fullName evidence="3">prolyl oligopeptidase</fullName>
        <ecNumber evidence="3">3.4.21.26</ecNumber>
    </recommendedName>
</protein>
<dbReference type="PANTHER" id="PTHR42881">
    <property type="entry name" value="PROLYL ENDOPEPTIDASE"/>
    <property type="match status" value="1"/>
</dbReference>
<dbReference type="InterPro" id="IPR029058">
    <property type="entry name" value="AB_hydrolase_fold"/>
</dbReference>
<evidence type="ECO:0000259" key="7">
    <source>
        <dbReference type="Pfam" id="PF00326"/>
    </source>
</evidence>
<dbReference type="Gene3D" id="3.40.50.1820">
    <property type="entry name" value="alpha/beta hydrolase"/>
    <property type="match status" value="1"/>
</dbReference>
<evidence type="ECO:0000256" key="4">
    <source>
        <dbReference type="ARBA" id="ARBA00022670"/>
    </source>
</evidence>
<comment type="catalytic activity">
    <reaction evidence="1">
        <text>Hydrolysis of Pro-|-Xaa &gt;&gt; Ala-|-Xaa in oligopeptides.</text>
        <dbReference type="EC" id="3.4.21.26"/>
    </reaction>
</comment>
<dbReference type="EMBL" id="FQZC01000005">
    <property type="protein sequence ID" value="SHJ93395.1"/>
    <property type="molecule type" value="Genomic_DNA"/>
</dbReference>
<evidence type="ECO:0000256" key="6">
    <source>
        <dbReference type="ARBA" id="ARBA00022825"/>
    </source>
</evidence>
<keyword evidence="10" id="KW-1185">Reference proteome</keyword>
<keyword evidence="4" id="KW-0645">Protease</keyword>
<feature type="domain" description="Peptidase S9A N-terminal" evidence="8">
    <location>
        <begin position="4"/>
        <end position="407"/>
    </location>
</feature>
<dbReference type="Pfam" id="PF00326">
    <property type="entry name" value="Peptidase_S9"/>
    <property type="match status" value="1"/>
</dbReference>
<organism evidence="9 10">
    <name type="scientific">Aureimonas altamirensis DSM 21988</name>
    <dbReference type="NCBI Taxonomy" id="1121026"/>
    <lineage>
        <taxon>Bacteria</taxon>
        <taxon>Pseudomonadati</taxon>
        <taxon>Pseudomonadota</taxon>
        <taxon>Alphaproteobacteria</taxon>
        <taxon>Hyphomicrobiales</taxon>
        <taxon>Aurantimonadaceae</taxon>
        <taxon>Aureimonas</taxon>
    </lineage>
</organism>
<accession>A0ABY1IQP5</accession>
<proteinExistence type="inferred from homology"/>
<name>A0ABY1IQP5_9HYPH</name>
<evidence type="ECO:0000256" key="2">
    <source>
        <dbReference type="ARBA" id="ARBA00005228"/>
    </source>
</evidence>
<keyword evidence="6" id="KW-0720">Serine protease</keyword>
<evidence type="ECO:0000256" key="3">
    <source>
        <dbReference type="ARBA" id="ARBA00011897"/>
    </source>
</evidence>
<comment type="similarity">
    <text evidence="2">Belongs to the peptidase S9A family.</text>
</comment>
<dbReference type="PRINTS" id="PR00862">
    <property type="entry name" value="PROLIGOPTASE"/>
</dbReference>
<dbReference type="InterPro" id="IPR001375">
    <property type="entry name" value="Peptidase_S9_cat"/>
</dbReference>
<reference evidence="9 10" key="1">
    <citation type="submission" date="2016-11" db="EMBL/GenBank/DDBJ databases">
        <authorList>
            <person name="Varghese N."/>
            <person name="Submissions S."/>
        </authorList>
    </citation>
    <scope>NUCLEOTIDE SEQUENCE [LARGE SCALE GENOMIC DNA]</scope>
    <source>
        <strain evidence="9 10">DSM 21988</strain>
    </source>
</reference>
<evidence type="ECO:0000313" key="10">
    <source>
        <dbReference type="Proteomes" id="UP000184290"/>
    </source>
</evidence>
<dbReference type="EC" id="3.4.21.26" evidence="3"/>
<evidence type="ECO:0000259" key="8">
    <source>
        <dbReference type="Pfam" id="PF02897"/>
    </source>
</evidence>
<dbReference type="RefSeq" id="WP_073469476.1">
    <property type="nucleotide sequence ID" value="NZ_FQZC01000005.1"/>
</dbReference>
<dbReference type="InterPro" id="IPR002471">
    <property type="entry name" value="Pept_S9_AS"/>
</dbReference>
<dbReference type="Proteomes" id="UP000184290">
    <property type="component" value="Unassembled WGS sequence"/>
</dbReference>
<dbReference type="SUPFAM" id="SSF53474">
    <property type="entry name" value="alpha/beta-Hydrolases"/>
    <property type="match status" value="1"/>
</dbReference>
<dbReference type="Pfam" id="PF02897">
    <property type="entry name" value="Peptidase_S9_N"/>
    <property type="match status" value="1"/>
</dbReference>
<gene>
    <name evidence="9" type="ORF">SAMN02745911_3738</name>
</gene>
<dbReference type="PROSITE" id="PS00708">
    <property type="entry name" value="PRO_ENDOPEP_SER"/>
    <property type="match status" value="1"/>
</dbReference>
<dbReference type="PANTHER" id="PTHR42881:SF2">
    <property type="entry name" value="PROLYL ENDOPEPTIDASE"/>
    <property type="match status" value="1"/>
</dbReference>